<comment type="subcellular location">
    <subcellularLocation>
        <location evidence="1">Vacuole membrane</location>
        <topology evidence="1">Multi-pass membrane protein</topology>
    </subcellularLocation>
</comment>
<dbReference type="GO" id="GO:0005384">
    <property type="term" value="F:manganese ion transmembrane transporter activity"/>
    <property type="evidence" value="ECO:0007669"/>
    <property type="project" value="InterPro"/>
</dbReference>
<reference evidence="11 12" key="1">
    <citation type="journal article" date="2018" name="Mol. Plant">
        <title>The genome of Artemisia annua provides insight into the evolution of Asteraceae family and artemisinin biosynthesis.</title>
        <authorList>
            <person name="Shen Q."/>
            <person name="Zhang L."/>
            <person name="Liao Z."/>
            <person name="Wang S."/>
            <person name="Yan T."/>
            <person name="Shi P."/>
            <person name="Liu M."/>
            <person name="Fu X."/>
            <person name="Pan Q."/>
            <person name="Wang Y."/>
            <person name="Lv Z."/>
            <person name="Lu X."/>
            <person name="Zhang F."/>
            <person name="Jiang W."/>
            <person name="Ma Y."/>
            <person name="Chen M."/>
            <person name="Hao X."/>
            <person name="Li L."/>
            <person name="Tang Y."/>
            <person name="Lv G."/>
            <person name="Zhou Y."/>
            <person name="Sun X."/>
            <person name="Brodelius P.E."/>
            <person name="Rose J.K.C."/>
            <person name="Tang K."/>
        </authorList>
    </citation>
    <scope>NUCLEOTIDE SEQUENCE [LARGE SCALE GENOMIC DNA]</scope>
    <source>
        <strain evidence="12">cv. Huhao1</strain>
        <tissue evidence="11">Leaf</tissue>
    </source>
</reference>
<proteinExistence type="inferred from homology"/>
<dbReference type="OrthoDB" id="73465at2759"/>
<dbReference type="AlphaFoldDB" id="A0A2U1L8J7"/>
<feature type="transmembrane region" description="Helical" evidence="10">
    <location>
        <begin position="175"/>
        <end position="196"/>
    </location>
</feature>
<accession>A0A2U1L8J7</accession>
<evidence type="ECO:0000256" key="1">
    <source>
        <dbReference type="ARBA" id="ARBA00004128"/>
    </source>
</evidence>
<dbReference type="GO" id="GO:0005774">
    <property type="term" value="C:vacuolar membrane"/>
    <property type="evidence" value="ECO:0007669"/>
    <property type="project" value="UniProtKB-SubCell"/>
</dbReference>
<sequence length="347" mass="37897">MTSAVISSSKGTTTPMEKSEHTVIKHDNLDVESQETQEVTEVVFDYAKRAQWLRASLLGANDGLLSTASLMMGVSALRDDKKTMILSGVAGLVAGACSMGIGEFVSVYSQYDIELSQIKREIKNGIWSTNEDLVNRKKGLPSPAKAASASAIAFAVGASVPLLAAGFISAYHVRIAVVIVAVTMALIGFGGLSAVLGRAPLVKSTLRILIGGWMAMGLTFGLTKAVDLKQTVHQEKCRECFLFQHARCGLPTVIRTTWRPGNPGRRFYCFPKPEPNDGFQDWVDPPMCARSVMIIPGLLNNMNQLQETARENAAKARENASKARRFKIMLGLSWLFFVMYLMMKLLM</sequence>
<feature type="transmembrane region" description="Helical" evidence="10">
    <location>
        <begin position="85"/>
        <end position="108"/>
    </location>
</feature>
<evidence type="ECO:0000256" key="2">
    <source>
        <dbReference type="ARBA" id="ARBA00007049"/>
    </source>
</evidence>
<dbReference type="Proteomes" id="UP000245207">
    <property type="component" value="Unassembled WGS sequence"/>
</dbReference>
<evidence type="ECO:0000313" key="11">
    <source>
        <dbReference type="EMBL" id="PWA45340.1"/>
    </source>
</evidence>
<keyword evidence="4" id="KW-0926">Vacuole</keyword>
<dbReference type="GO" id="GO:0030026">
    <property type="term" value="P:intracellular manganese ion homeostasis"/>
    <property type="evidence" value="ECO:0007669"/>
    <property type="project" value="InterPro"/>
</dbReference>
<evidence type="ECO:0000256" key="7">
    <source>
        <dbReference type="ARBA" id="ARBA00023136"/>
    </source>
</evidence>
<keyword evidence="3" id="KW-0406">Ion transport</keyword>
<dbReference type="GO" id="GO:0006826">
    <property type="term" value="P:iron ion transport"/>
    <property type="evidence" value="ECO:0007669"/>
    <property type="project" value="UniProtKB-KW"/>
</dbReference>
<keyword evidence="3" id="KW-0813">Transport</keyword>
<evidence type="ECO:0000256" key="9">
    <source>
        <dbReference type="SAM" id="MobiDB-lite"/>
    </source>
</evidence>
<keyword evidence="3" id="KW-0410">Iron transport</keyword>
<feature type="compositionally biased region" description="Polar residues" evidence="9">
    <location>
        <begin position="1"/>
        <end position="16"/>
    </location>
</feature>
<feature type="transmembrane region" description="Helical" evidence="10">
    <location>
        <begin position="208"/>
        <end position="226"/>
    </location>
</feature>
<feature type="transmembrane region" description="Helical" evidence="10">
    <location>
        <begin position="146"/>
        <end position="168"/>
    </location>
</feature>
<gene>
    <name evidence="11" type="ORF">CTI12_AA518680</name>
</gene>
<dbReference type="STRING" id="35608.A0A2U1L8J7"/>
<organism evidence="11 12">
    <name type="scientific">Artemisia annua</name>
    <name type="common">Sweet wormwood</name>
    <dbReference type="NCBI Taxonomy" id="35608"/>
    <lineage>
        <taxon>Eukaryota</taxon>
        <taxon>Viridiplantae</taxon>
        <taxon>Streptophyta</taxon>
        <taxon>Embryophyta</taxon>
        <taxon>Tracheophyta</taxon>
        <taxon>Spermatophyta</taxon>
        <taxon>Magnoliopsida</taxon>
        <taxon>eudicotyledons</taxon>
        <taxon>Gunneridae</taxon>
        <taxon>Pentapetalae</taxon>
        <taxon>asterids</taxon>
        <taxon>campanulids</taxon>
        <taxon>Asterales</taxon>
        <taxon>Asteraceae</taxon>
        <taxon>Asteroideae</taxon>
        <taxon>Anthemideae</taxon>
        <taxon>Artemisiinae</taxon>
        <taxon>Artemisia</taxon>
    </lineage>
</organism>
<evidence type="ECO:0000256" key="3">
    <source>
        <dbReference type="ARBA" id="ARBA00022496"/>
    </source>
</evidence>
<comment type="catalytic activity">
    <reaction evidence="8">
        <text>Fe(2+)(in) = Fe(2+)(out)</text>
        <dbReference type="Rhea" id="RHEA:28486"/>
        <dbReference type="ChEBI" id="CHEBI:29033"/>
    </reaction>
    <physiologicalReaction direction="left-to-right" evidence="8">
        <dbReference type="Rhea" id="RHEA:28487"/>
    </physiologicalReaction>
</comment>
<keyword evidence="7 10" id="KW-0472">Membrane</keyword>
<dbReference type="InterPro" id="IPR008217">
    <property type="entry name" value="Ccc1_fam"/>
</dbReference>
<evidence type="ECO:0000256" key="8">
    <source>
        <dbReference type="ARBA" id="ARBA00044464"/>
    </source>
</evidence>
<evidence type="ECO:0000256" key="5">
    <source>
        <dbReference type="ARBA" id="ARBA00022692"/>
    </source>
</evidence>
<feature type="transmembrane region" description="Helical" evidence="10">
    <location>
        <begin position="326"/>
        <end position="343"/>
    </location>
</feature>
<evidence type="ECO:0000256" key="4">
    <source>
        <dbReference type="ARBA" id="ARBA00022554"/>
    </source>
</evidence>
<name>A0A2U1L8J7_ARTAN</name>
<keyword evidence="5 10" id="KW-0812">Transmembrane</keyword>
<evidence type="ECO:0000256" key="10">
    <source>
        <dbReference type="SAM" id="Phobius"/>
    </source>
</evidence>
<evidence type="ECO:0000256" key="6">
    <source>
        <dbReference type="ARBA" id="ARBA00022989"/>
    </source>
</evidence>
<dbReference type="Pfam" id="PF01988">
    <property type="entry name" value="VIT1"/>
    <property type="match status" value="2"/>
</dbReference>
<dbReference type="PANTHER" id="PTHR31851">
    <property type="entry name" value="FE(2+)/MN(2+) TRANSPORTER PCL1"/>
    <property type="match status" value="1"/>
</dbReference>
<keyword evidence="3" id="KW-0408">Iron</keyword>
<protein>
    <submittedName>
        <fullName evidence="11">Ccc1 family</fullName>
    </submittedName>
</protein>
<comment type="similarity">
    <text evidence="2">Belongs to the CCC1 family.</text>
</comment>
<keyword evidence="6 10" id="KW-1133">Transmembrane helix</keyword>
<keyword evidence="12" id="KW-1185">Reference proteome</keyword>
<evidence type="ECO:0000313" key="12">
    <source>
        <dbReference type="Proteomes" id="UP000245207"/>
    </source>
</evidence>
<comment type="caution">
    <text evidence="11">The sequence shown here is derived from an EMBL/GenBank/DDBJ whole genome shotgun (WGS) entry which is preliminary data.</text>
</comment>
<feature type="region of interest" description="Disordered" evidence="9">
    <location>
        <begin position="1"/>
        <end position="21"/>
    </location>
</feature>
<dbReference type="EMBL" id="PKPP01010814">
    <property type="protein sequence ID" value="PWA45340.1"/>
    <property type="molecule type" value="Genomic_DNA"/>
</dbReference>